<keyword evidence="4 5" id="KW-0472">Membrane</keyword>
<feature type="transmembrane region" description="Helical" evidence="5">
    <location>
        <begin position="39"/>
        <end position="59"/>
    </location>
</feature>
<name>A0A1F5G8M9_9BACT</name>
<dbReference type="InterPro" id="IPR019109">
    <property type="entry name" value="MamF_MmsF"/>
</dbReference>
<reference evidence="6 7" key="1">
    <citation type="journal article" date="2016" name="Nat. Commun.">
        <title>Thousands of microbial genomes shed light on interconnected biogeochemical processes in an aquifer system.</title>
        <authorList>
            <person name="Anantharaman K."/>
            <person name="Brown C.T."/>
            <person name="Hug L.A."/>
            <person name="Sharon I."/>
            <person name="Castelle C.J."/>
            <person name="Probst A.J."/>
            <person name="Thomas B.C."/>
            <person name="Singh A."/>
            <person name="Wilkins M.J."/>
            <person name="Karaoz U."/>
            <person name="Brodie E.L."/>
            <person name="Williams K.H."/>
            <person name="Hubbard S.S."/>
            <person name="Banfield J.F."/>
        </authorList>
    </citation>
    <scope>NUCLEOTIDE SEQUENCE [LARGE SCALE GENOMIC DNA]</scope>
</reference>
<comment type="subcellular location">
    <subcellularLocation>
        <location evidence="1">Membrane</location>
        <topology evidence="1">Multi-pass membrane protein</topology>
    </subcellularLocation>
</comment>
<keyword evidence="3 5" id="KW-1133">Transmembrane helix</keyword>
<evidence type="ECO:0008006" key="8">
    <source>
        <dbReference type="Google" id="ProtNLM"/>
    </source>
</evidence>
<evidence type="ECO:0000313" key="7">
    <source>
        <dbReference type="Proteomes" id="UP000178577"/>
    </source>
</evidence>
<dbReference type="GO" id="GO:0016020">
    <property type="term" value="C:membrane"/>
    <property type="evidence" value="ECO:0007669"/>
    <property type="project" value="UniProtKB-SubCell"/>
</dbReference>
<evidence type="ECO:0000256" key="3">
    <source>
        <dbReference type="ARBA" id="ARBA00022989"/>
    </source>
</evidence>
<proteinExistence type="predicted"/>
<sequence length="111" mass="12368">MAASDRNIVAALSYVLGFITGIVILLVEKDDKFIRFHAMQSTIATGSLFLLNIAVGLILKPLGILDVLAGMLNILFWFLILLVIIISFVRTYQGKLFKWPIVGAFSEKQIR</sequence>
<protein>
    <recommendedName>
        <fullName evidence="8">DUF4870 domain-containing protein</fullName>
    </recommendedName>
</protein>
<dbReference type="Proteomes" id="UP000178577">
    <property type="component" value="Unassembled WGS sequence"/>
</dbReference>
<dbReference type="EMBL" id="MFAY01000046">
    <property type="protein sequence ID" value="OGD88221.1"/>
    <property type="molecule type" value="Genomic_DNA"/>
</dbReference>
<comment type="caution">
    <text evidence="6">The sequence shown here is derived from an EMBL/GenBank/DDBJ whole genome shotgun (WGS) entry which is preliminary data.</text>
</comment>
<evidence type="ECO:0000313" key="6">
    <source>
        <dbReference type="EMBL" id="OGD88221.1"/>
    </source>
</evidence>
<dbReference type="AlphaFoldDB" id="A0A1F5G8M9"/>
<evidence type="ECO:0000256" key="2">
    <source>
        <dbReference type="ARBA" id="ARBA00022692"/>
    </source>
</evidence>
<gene>
    <name evidence="6" type="ORF">A2693_00565</name>
</gene>
<evidence type="ECO:0000256" key="4">
    <source>
        <dbReference type="ARBA" id="ARBA00023136"/>
    </source>
</evidence>
<dbReference type="PANTHER" id="PTHR36460:SF1">
    <property type="entry name" value="UPF0132 DOMAIN PROTEIN (AFU_ORTHOLOGUE AFUA_3G10255)"/>
    <property type="match status" value="1"/>
</dbReference>
<evidence type="ECO:0000256" key="5">
    <source>
        <dbReference type="SAM" id="Phobius"/>
    </source>
</evidence>
<organism evidence="6 7">
    <name type="scientific">Candidatus Curtissbacteria bacterium RIFCSPHIGHO2_01_FULL_40_12</name>
    <dbReference type="NCBI Taxonomy" id="1797710"/>
    <lineage>
        <taxon>Bacteria</taxon>
        <taxon>Candidatus Curtissiibacteriota</taxon>
    </lineage>
</organism>
<keyword evidence="2 5" id="KW-0812">Transmembrane</keyword>
<dbReference type="PANTHER" id="PTHR36460">
    <property type="entry name" value="UPF0132 DOMAIN PROTEIN (AFU_ORTHOLOGUE AFUA_3G10255)"/>
    <property type="match status" value="1"/>
</dbReference>
<accession>A0A1F5G8M9</accession>
<feature type="transmembrane region" description="Helical" evidence="5">
    <location>
        <begin position="6"/>
        <end position="27"/>
    </location>
</feature>
<dbReference type="Pfam" id="PF09685">
    <property type="entry name" value="MamF_MmsF"/>
    <property type="match status" value="1"/>
</dbReference>
<evidence type="ECO:0000256" key="1">
    <source>
        <dbReference type="ARBA" id="ARBA00004141"/>
    </source>
</evidence>
<feature type="transmembrane region" description="Helical" evidence="5">
    <location>
        <begin position="71"/>
        <end position="89"/>
    </location>
</feature>